<dbReference type="OrthoDB" id="36745at10239"/>
<proteinExistence type="predicted"/>
<protein>
    <submittedName>
        <fullName evidence="2">56</fullName>
    </submittedName>
</protein>
<dbReference type="EMBL" id="AY616446">
    <property type="protein sequence ID" value="AAU85103.1"/>
    <property type="molecule type" value="Genomic_DNA"/>
</dbReference>
<accession>Q5YA54</accession>
<evidence type="ECO:0000313" key="2">
    <source>
        <dbReference type="EMBL" id="AAU85103.1"/>
    </source>
</evidence>
<dbReference type="Proteomes" id="UP000001585">
    <property type="component" value="Segment"/>
</dbReference>
<sequence>MPEEDLEMRNRVDDHENRIQSLESYRVEQEKINSEIRQQMTSTENTVLKESSKQQELSQRLLDHVLENDIYSRKSVRERKEYTQKQVWKIAGILAGSGGLLYLLIESFAR</sequence>
<keyword evidence="1" id="KW-0472">Membrane</keyword>
<dbReference type="KEGG" id="vg:3197318"/>
<reference evidence="2 3" key="1">
    <citation type="journal article" date="2004" name="Extremophiles">
        <title>The Genome of BCJA1, a Bacteriophage Active Against the Alkaliphilic Bacterium, Bacillus clarkii.</title>
        <authorList>
            <person name="Kropinski A.M."/>
            <person name="Hayward M."/>
            <person name="Agnew D."/>
            <person name="Jarrell K.F."/>
        </authorList>
    </citation>
    <scope>NUCLEOTIDE SEQUENCE [LARGE SCALE GENOMIC DNA]</scope>
</reference>
<keyword evidence="3" id="KW-1185">Reference proteome</keyword>
<keyword evidence="1" id="KW-0812">Transmembrane</keyword>
<name>Q5YA54_9CAUD</name>
<evidence type="ECO:0000256" key="1">
    <source>
        <dbReference type="SAM" id="Phobius"/>
    </source>
</evidence>
<gene>
    <name evidence="2" type="primary">56</name>
</gene>
<evidence type="ECO:0000313" key="3">
    <source>
        <dbReference type="Proteomes" id="UP000001585"/>
    </source>
</evidence>
<keyword evidence="1" id="KW-1133">Transmembrane helix</keyword>
<feature type="transmembrane region" description="Helical" evidence="1">
    <location>
        <begin position="87"/>
        <end position="105"/>
    </location>
</feature>
<organism evidence="2 3">
    <name type="scientific">Bacillus phage BCASJ1c</name>
    <dbReference type="NCBI Taxonomy" id="294382"/>
    <lineage>
        <taxon>Viruses</taxon>
        <taxon>Duplodnaviria</taxon>
        <taxon>Heunggongvirae</taxon>
        <taxon>Uroviricota</taxon>
        <taxon>Caudoviricetes</taxon>
        <taxon>Jarrellvirus</taxon>
        <taxon>Jarrellvirus BCAJ1</taxon>
    </lineage>
</organism>
<dbReference type="RefSeq" id="YP_164434.1">
    <property type="nucleotide sequence ID" value="NC_006557.1"/>
</dbReference>